<feature type="transmembrane region" description="Helical" evidence="1">
    <location>
        <begin position="59"/>
        <end position="76"/>
    </location>
</feature>
<protein>
    <submittedName>
        <fullName evidence="2">Uncharacterized protein</fullName>
    </submittedName>
</protein>
<sequence length="140" mass="15318">MVSKQFVEQIVAAKSLDKIMSTVLVSDTVQGIGCLVLAYALVVVMLCKQSFGPSMVASDMHGVVVIAVLKLSLIILKMSDANNVADWLAKHRRDKEIGEEPFTLPPPGIQRFSTMSATGMVNYGEFLLIWDVFLDLVGRC</sequence>
<keyword evidence="1" id="KW-1133">Transmembrane helix</keyword>
<evidence type="ECO:0000313" key="3">
    <source>
        <dbReference type="Proteomes" id="UP001396334"/>
    </source>
</evidence>
<organism evidence="2 3">
    <name type="scientific">Hibiscus sabdariffa</name>
    <name type="common">roselle</name>
    <dbReference type="NCBI Taxonomy" id="183260"/>
    <lineage>
        <taxon>Eukaryota</taxon>
        <taxon>Viridiplantae</taxon>
        <taxon>Streptophyta</taxon>
        <taxon>Embryophyta</taxon>
        <taxon>Tracheophyta</taxon>
        <taxon>Spermatophyta</taxon>
        <taxon>Magnoliopsida</taxon>
        <taxon>eudicotyledons</taxon>
        <taxon>Gunneridae</taxon>
        <taxon>Pentapetalae</taxon>
        <taxon>rosids</taxon>
        <taxon>malvids</taxon>
        <taxon>Malvales</taxon>
        <taxon>Malvaceae</taxon>
        <taxon>Malvoideae</taxon>
        <taxon>Hibiscus</taxon>
    </lineage>
</organism>
<evidence type="ECO:0000256" key="1">
    <source>
        <dbReference type="SAM" id="Phobius"/>
    </source>
</evidence>
<dbReference type="Proteomes" id="UP001396334">
    <property type="component" value="Unassembled WGS sequence"/>
</dbReference>
<accession>A0ABR2RE81</accession>
<keyword evidence="1" id="KW-0472">Membrane</keyword>
<dbReference type="EMBL" id="JBBPBN010000023">
    <property type="protein sequence ID" value="KAK9011106.1"/>
    <property type="molecule type" value="Genomic_DNA"/>
</dbReference>
<evidence type="ECO:0000313" key="2">
    <source>
        <dbReference type="EMBL" id="KAK9011106.1"/>
    </source>
</evidence>
<feature type="transmembrane region" description="Helical" evidence="1">
    <location>
        <begin position="28"/>
        <end position="47"/>
    </location>
</feature>
<name>A0ABR2RE81_9ROSI</name>
<reference evidence="2 3" key="1">
    <citation type="journal article" date="2024" name="G3 (Bethesda)">
        <title>Genome assembly of Hibiscus sabdariffa L. provides insights into metabolisms of medicinal natural products.</title>
        <authorList>
            <person name="Kim T."/>
        </authorList>
    </citation>
    <scope>NUCLEOTIDE SEQUENCE [LARGE SCALE GENOMIC DNA]</scope>
    <source>
        <strain evidence="2">TK-2024</strain>
        <tissue evidence="2">Old leaves</tissue>
    </source>
</reference>
<proteinExistence type="predicted"/>
<keyword evidence="1" id="KW-0812">Transmembrane</keyword>
<gene>
    <name evidence="2" type="ORF">V6N11_043963</name>
</gene>
<keyword evidence="3" id="KW-1185">Reference proteome</keyword>
<comment type="caution">
    <text evidence="2">The sequence shown here is derived from an EMBL/GenBank/DDBJ whole genome shotgun (WGS) entry which is preliminary data.</text>
</comment>